<dbReference type="Proteomes" id="UP001239111">
    <property type="component" value="Chromosome 2"/>
</dbReference>
<protein>
    <submittedName>
        <fullName evidence="1">Uncharacterized protein</fullName>
    </submittedName>
</protein>
<sequence>MPFLILRPIQQLISTLFVSLFVASTYSKNLTDPVRIHEGILYGEILRTVEESKPFAAFRGIPYAEPPVGVLRFKPPQKIDYWDEPLFATSEESKMCIQIVPRTKKLEGSEDCLYLNVFTPHTKFNRVPLKPVMVWIHGGSYKNGNSDRFFYGPDYLVEENVIVVTFNYRLGPLGFLNLQHKDALGNAGLKDQNLVLRWVKRNIINFGGDPDRITIFGQSAGAVAVDLHVLSDMSVGLFKQSISMSGSPLCLSWGFQTAADATNSALKLATKLGIKGYNKDQVLKQLLRIPAASIINATRLLSSSIPFRPTLEDPTLARNEPKFLTECSLTKYHKGNFSKGAHLMGFTSDEAVSFITDDRMKLVKMLDFLLSLPQIGSWSLFDYILGIKSETTTDKAVKVLTDILFELGIDSKQKLLAAHNGNYPVYYYVYSFDPGFSTHKADGYQLEGAAHADELPNIFYRPFLNLPLNNSRLKQARRRMVRMWTNFAKFGNPTPHGRLDQLLNVTWPVSGVSGRHLNIGNELTTSMNTPISPFVKKLQLLGLGEFYRGQGCPDAAGFLKRISEILMAPIVQGLQSLI</sequence>
<comment type="caution">
    <text evidence="1">The sequence shown here is derived from an EMBL/GenBank/DDBJ whole genome shotgun (WGS) entry which is preliminary data.</text>
</comment>
<proteinExistence type="predicted"/>
<accession>A0ACC2NVL0</accession>
<gene>
    <name evidence="1" type="ORF">QAD02_010684</name>
</gene>
<evidence type="ECO:0000313" key="2">
    <source>
        <dbReference type="Proteomes" id="UP001239111"/>
    </source>
</evidence>
<organism evidence="1 2">
    <name type="scientific">Eretmocerus hayati</name>
    <dbReference type="NCBI Taxonomy" id="131215"/>
    <lineage>
        <taxon>Eukaryota</taxon>
        <taxon>Metazoa</taxon>
        <taxon>Ecdysozoa</taxon>
        <taxon>Arthropoda</taxon>
        <taxon>Hexapoda</taxon>
        <taxon>Insecta</taxon>
        <taxon>Pterygota</taxon>
        <taxon>Neoptera</taxon>
        <taxon>Endopterygota</taxon>
        <taxon>Hymenoptera</taxon>
        <taxon>Apocrita</taxon>
        <taxon>Proctotrupomorpha</taxon>
        <taxon>Chalcidoidea</taxon>
        <taxon>Aphelinidae</taxon>
        <taxon>Aphelininae</taxon>
        <taxon>Eretmocerus</taxon>
    </lineage>
</organism>
<reference evidence="1" key="1">
    <citation type="submission" date="2023-04" db="EMBL/GenBank/DDBJ databases">
        <title>A chromosome-level genome assembly of the parasitoid wasp Eretmocerus hayati.</title>
        <authorList>
            <person name="Zhong Y."/>
            <person name="Liu S."/>
            <person name="Liu Y."/>
        </authorList>
    </citation>
    <scope>NUCLEOTIDE SEQUENCE</scope>
    <source>
        <strain evidence="1">ZJU_SS_LIU_2023</strain>
    </source>
</reference>
<name>A0ACC2NVL0_9HYME</name>
<keyword evidence="2" id="KW-1185">Reference proteome</keyword>
<evidence type="ECO:0000313" key="1">
    <source>
        <dbReference type="EMBL" id="KAJ8674898.1"/>
    </source>
</evidence>
<dbReference type="EMBL" id="CM056742">
    <property type="protein sequence ID" value="KAJ8674898.1"/>
    <property type="molecule type" value="Genomic_DNA"/>
</dbReference>